<dbReference type="Proteomes" id="UP000267268">
    <property type="component" value="Chromosome 1"/>
</dbReference>
<dbReference type="PROSITE" id="PS50206">
    <property type="entry name" value="RHODANESE_3"/>
    <property type="match status" value="1"/>
</dbReference>
<dbReference type="RefSeq" id="WP_126614472.1">
    <property type="nucleotide sequence ID" value="NZ_CP034562.1"/>
</dbReference>
<name>A0A3Q9FP48_9BACT</name>
<dbReference type="OrthoDB" id="9808735at2"/>
<organism evidence="2 3">
    <name type="scientific">Flammeovirga pectinis</name>
    <dbReference type="NCBI Taxonomy" id="2494373"/>
    <lineage>
        <taxon>Bacteria</taxon>
        <taxon>Pseudomonadati</taxon>
        <taxon>Bacteroidota</taxon>
        <taxon>Cytophagia</taxon>
        <taxon>Cytophagales</taxon>
        <taxon>Flammeovirgaceae</taxon>
        <taxon>Flammeovirga</taxon>
    </lineage>
</organism>
<feature type="domain" description="Rhodanese" evidence="1">
    <location>
        <begin position="43"/>
        <end position="133"/>
    </location>
</feature>
<dbReference type="Gene3D" id="3.40.250.10">
    <property type="entry name" value="Rhodanese-like domain"/>
    <property type="match status" value="1"/>
</dbReference>
<dbReference type="Pfam" id="PF00581">
    <property type="entry name" value="Rhodanese"/>
    <property type="match status" value="1"/>
</dbReference>
<evidence type="ECO:0000313" key="2">
    <source>
        <dbReference type="EMBL" id="AZQ62708.1"/>
    </source>
</evidence>
<dbReference type="AlphaFoldDB" id="A0A3Q9FP48"/>
<dbReference type="KEGG" id="fll:EI427_10800"/>
<proteinExistence type="predicted"/>
<dbReference type="EMBL" id="CP034562">
    <property type="protein sequence ID" value="AZQ62708.1"/>
    <property type="molecule type" value="Genomic_DNA"/>
</dbReference>
<dbReference type="SUPFAM" id="SSF52821">
    <property type="entry name" value="Rhodanese/Cell cycle control phosphatase"/>
    <property type="match status" value="1"/>
</dbReference>
<dbReference type="SMART" id="SM00450">
    <property type="entry name" value="RHOD"/>
    <property type="match status" value="1"/>
</dbReference>
<dbReference type="InterPro" id="IPR052367">
    <property type="entry name" value="Thiosulfate_ST/Rhodanese-like"/>
</dbReference>
<evidence type="ECO:0000259" key="1">
    <source>
        <dbReference type="PROSITE" id="PS50206"/>
    </source>
</evidence>
<accession>A0A3Q9FP48</accession>
<dbReference type="InterPro" id="IPR001763">
    <property type="entry name" value="Rhodanese-like_dom"/>
</dbReference>
<dbReference type="PANTHER" id="PTHR45431:SF3">
    <property type="entry name" value="RHODANESE-LIKE DOMAIN-CONTAINING PROTEIN 15, CHLOROPLASTIC"/>
    <property type="match status" value="1"/>
</dbReference>
<dbReference type="PANTHER" id="PTHR45431">
    <property type="entry name" value="RHODANESE-LIKE DOMAIN-CONTAINING PROTEIN 15, CHLOROPLASTIC"/>
    <property type="match status" value="1"/>
</dbReference>
<dbReference type="CDD" id="cd00158">
    <property type="entry name" value="RHOD"/>
    <property type="match status" value="1"/>
</dbReference>
<evidence type="ECO:0000313" key="3">
    <source>
        <dbReference type="Proteomes" id="UP000267268"/>
    </source>
</evidence>
<reference evidence="2 3" key="1">
    <citation type="submission" date="2018-12" db="EMBL/GenBank/DDBJ databases">
        <title>Flammeovirga pectinis sp. nov., isolated from the gut of the Korean scallop, Patinopecten yessoensis.</title>
        <authorList>
            <person name="Bae J.-W."/>
            <person name="Jeong Y.-S."/>
            <person name="Kang W."/>
        </authorList>
    </citation>
    <scope>NUCLEOTIDE SEQUENCE [LARGE SCALE GENOMIC DNA]</scope>
    <source>
        <strain evidence="2 3">L12M1</strain>
    </source>
</reference>
<keyword evidence="3" id="KW-1185">Reference proteome</keyword>
<sequence>MNLNTQFSGLFTALLFVIFQSCSPTSSSDPQVTVTEFVEIRTAHPEAIIIDVRTPAEYNSGTIEGANNINVLDDSFVPKVSTLDKSKTVMVFCKSGGRSARAKAQLQELGFTDVVDLEGGIKGWKAADKKVVQP</sequence>
<protein>
    <submittedName>
        <fullName evidence="2">Rhodanese-like domain-containing protein</fullName>
    </submittedName>
</protein>
<dbReference type="InterPro" id="IPR036873">
    <property type="entry name" value="Rhodanese-like_dom_sf"/>
</dbReference>
<gene>
    <name evidence="2" type="ORF">EI427_10800</name>
</gene>